<dbReference type="Pfam" id="PF00069">
    <property type="entry name" value="Pkinase"/>
    <property type="match status" value="1"/>
</dbReference>
<protein>
    <submittedName>
        <fullName evidence="7">Protein kinase</fullName>
    </submittedName>
</protein>
<dbReference type="PROSITE" id="PS00109">
    <property type="entry name" value="PROTEIN_KINASE_TYR"/>
    <property type="match status" value="1"/>
</dbReference>
<keyword evidence="8" id="KW-1185">Reference proteome</keyword>
<evidence type="ECO:0000256" key="3">
    <source>
        <dbReference type="ARBA" id="ARBA00022777"/>
    </source>
</evidence>
<keyword evidence="4" id="KW-0067">ATP-binding</keyword>
<feature type="compositionally biased region" description="Low complexity" evidence="5">
    <location>
        <begin position="42"/>
        <end position="55"/>
    </location>
</feature>
<feature type="region of interest" description="Disordered" evidence="5">
    <location>
        <begin position="1"/>
        <end position="84"/>
    </location>
</feature>
<evidence type="ECO:0000259" key="6">
    <source>
        <dbReference type="PROSITE" id="PS50011"/>
    </source>
</evidence>
<dbReference type="PANTHER" id="PTHR43289">
    <property type="entry name" value="MITOGEN-ACTIVATED PROTEIN KINASE KINASE KINASE 20-RELATED"/>
    <property type="match status" value="1"/>
</dbReference>
<dbReference type="Gene3D" id="3.30.200.20">
    <property type="entry name" value="Phosphorylase Kinase, domain 1"/>
    <property type="match status" value="1"/>
</dbReference>
<dbReference type="PROSITE" id="PS50011">
    <property type="entry name" value="PROTEIN_KINASE_DOM"/>
    <property type="match status" value="1"/>
</dbReference>
<keyword evidence="3 7" id="KW-0418">Kinase</keyword>
<dbReference type="Gene3D" id="1.10.510.10">
    <property type="entry name" value="Transferase(Phosphotransferase) domain 1"/>
    <property type="match status" value="1"/>
</dbReference>
<dbReference type="AlphaFoldDB" id="A0A6N7PUC3"/>
<feature type="region of interest" description="Disordered" evidence="5">
    <location>
        <begin position="435"/>
        <end position="479"/>
    </location>
</feature>
<dbReference type="InterPro" id="IPR011009">
    <property type="entry name" value="Kinase-like_dom_sf"/>
</dbReference>
<dbReference type="GO" id="GO:0005524">
    <property type="term" value="F:ATP binding"/>
    <property type="evidence" value="ECO:0007669"/>
    <property type="project" value="UniProtKB-KW"/>
</dbReference>
<evidence type="ECO:0000256" key="2">
    <source>
        <dbReference type="ARBA" id="ARBA00022741"/>
    </source>
</evidence>
<dbReference type="SUPFAM" id="SSF56112">
    <property type="entry name" value="Protein kinase-like (PK-like)"/>
    <property type="match status" value="1"/>
</dbReference>
<organism evidence="7 8">
    <name type="scientific">Polyangium spumosum</name>
    <dbReference type="NCBI Taxonomy" id="889282"/>
    <lineage>
        <taxon>Bacteria</taxon>
        <taxon>Pseudomonadati</taxon>
        <taxon>Myxococcota</taxon>
        <taxon>Polyangia</taxon>
        <taxon>Polyangiales</taxon>
        <taxon>Polyangiaceae</taxon>
        <taxon>Polyangium</taxon>
    </lineage>
</organism>
<dbReference type="InterPro" id="IPR008266">
    <property type="entry name" value="Tyr_kinase_AS"/>
</dbReference>
<evidence type="ECO:0000256" key="1">
    <source>
        <dbReference type="ARBA" id="ARBA00022679"/>
    </source>
</evidence>
<comment type="caution">
    <text evidence="7">The sequence shown here is derived from an EMBL/GenBank/DDBJ whole genome shotgun (WGS) entry which is preliminary data.</text>
</comment>
<evidence type="ECO:0000313" key="7">
    <source>
        <dbReference type="EMBL" id="MRG95519.1"/>
    </source>
</evidence>
<dbReference type="OrthoDB" id="9801841at2"/>
<gene>
    <name evidence="7" type="ORF">GF068_26910</name>
</gene>
<keyword evidence="2" id="KW-0547">Nucleotide-binding</keyword>
<reference evidence="7 8" key="1">
    <citation type="submission" date="2019-10" db="EMBL/GenBank/DDBJ databases">
        <title>A soil myxobacterium in the family Polyangiaceae.</title>
        <authorList>
            <person name="Li Y."/>
            <person name="Wang J."/>
        </authorList>
    </citation>
    <scope>NUCLEOTIDE SEQUENCE [LARGE SCALE GENOMIC DNA]</scope>
    <source>
        <strain evidence="7 8">DSM 14734</strain>
    </source>
</reference>
<proteinExistence type="predicted"/>
<dbReference type="PANTHER" id="PTHR43289:SF6">
    <property type="entry name" value="SERINE_THREONINE-PROTEIN KINASE NEKL-3"/>
    <property type="match status" value="1"/>
</dbReference>
<feature type="domain" description="Protein kinase" evidence="6">
    <location>
        <begin position="87"/>
        <end position="362"/>
    </location>
</feature>
<dbReference type="EMBL" id="WJIE01000008">
    <property type="protein sequence ID" value="MRG95519.1"/>
    <property type="molecule type" value="Genomic_DNA"/>
</dbReference>
<keyword evidence="1" id="KW-0808">Transferase</keyword>
<evidence type="ECO:0000256" key="4">
    <source>
        <dbReference type="ARBA" id="ARBA00022840"/>
    </source>
</evidence>
<accession>A0A6N7PUC3</accession>
<evidence type="ECO:0000313" key="8">
    <source>
        <dbReference type="Proteomes" id="UP000440224"/>
    </source>
</evidence>
<dbReference type="InterPro" id="IPR000719">
    <property type="entry name" value="Prot_kinase_dom"/>
</dbReference>
<evidence type="ECO:0000256" key="5">
    <source>
        <dbReference type="SAM" id="MobiDB-lite"/>
    </source>
</evidence>
<dbReference type="CDD" id="cd14014">
    <property type="entry name" value="STKc_PknB_like"/>
    <property type="match status" value="1"/>
</dbReference>
<dbReference type="GO" id="GO:0004674">
    <property type="term" value="F:protein serine/threonine kinase activity"/>
    <property type="evidence" value="ECO:0007669"/>
    <property type="project" value="TreeGrafter"/>
</dbReference>
<sequence length="479" mass="52554">MRALRGSAPRSPTRKARRVACACGSRVIPGWPKRRGCSRVGSKPTSSRSTSSPESRGTKTSHRRDERLHSRRRGGHEEPSMSENQRYRVIKRLASGGMAEVFVAESAGIEGFRKQVAIKRVLPHLSKNEQFIDMFLDEARLSGRLAHSNVVSVFDIGVGDNTYFIVMEYVDGADLKQVIEYQKKVGKPMPVESACFIAAKICQGLAYAHDLHTPDGEHLNIVHRDVTPANVLITRHGECKIVDFGLAKASSQLANSDAGMIKGKFGYLAPETVMELGVDKRVDVFAAGIILWEMLAGRRLFLGETDLGTVKLVRDANIPSLKPINADVPGELEEILRTALARDRDVRYQTARDFGRDLTRFLYRFGRPVSEYEVADLVLGAAGAPAVRKDGLAMIGEMLDLMLLEFKSLTQQDNAAPNSLQPDLFKLTGANPVASPSSLGSDLEGETFSGLSDELEGPDPANTPEDKAPTAWWRGLISR</sequence>
<name>A0A6N7PUC3_9BACT</name>
<dbReference type="Proteomes" id="UP000440224">
    <property type="component" value="Unassembled WGS sequence"/>
</dbReference>